<proteinExistence type="predicted"/>
<protein>
    <recommendedName>
        <fullName evidence="4">Phospholipid scramblase</fullName>
    </recommendedName>
</protein>
<comment type="caution">
    <text evidence="2">The sequence shown here is derived from an EMBL/GenBank/DDBJ whole genome shotgun (WGS) entry which is preliminary data.</text>
</comment>
<gene>
    <name evidence="2" type="ORF">AB1Y20_023490</name>
</gene>
<evidence type="ECO:0008006" key="4">
    <source>
        <dbReference type="Google" id="ProtNLM"/>
    </source>
</evidence>
<dbReference type="Proteomes" id="UP001515480">
    <property type="component" value="Unassembled WGS sequence"/>
</dbReference>
<organism evidence="2 3">
    <name type="scientific">Prymnesium parvum</name>
    <name type="common">Toxic golden alga</name>
    <dbReference type="NCBI Taxonomy" id="97485"/>
    <lineage>
        <taxon>Eukaryota</taxon>
        <taxon>Haptista</taxon>
        <taxon>Haptophyta</taxon>
        <taxon>Prymnesiophyceae</taxon>
        <taxon>Prymnesiales</taxon>
        <taxon>Prymnesiaceae</taxon>
        <taxon>Prymnesium</taxon>
    </lineage>
</organism>
<reference evidence="2 3" key="1">
    <citation type="journal article" date="2024" name="Science">
        <title>Giant polyketide synthase enzymes in the biosynthesis of giant marine polyether toxins.</title>
        <authorList>
            <person name="Fallon T.R."/>
            <person name="Shende V.V."/>
            <person name="Wierzbicki I.H."/>
            <person name="Pendleton A.L."/>
            <person name="Watervoot N.F."/>
            <person name="Auber R.P."/>
            <person name="Gonzalez D.J."/>
            <person name="Wisecaver J.H."/>
            <person name="Moore B.S."/>
        </authorList>
    </citation>
    <scope>NUCLEOTIDE SEQUENCE [LARGE SCALE GENOMIC DNA]</scope>
    <source>
        <strain evidence="2 3">12B1</strain>
    </source>
</reference>
<feature type="compositionally biased region" description="Basic and acidic residues" evidence="1">
    <location>
        <begin position="21"/>
        <end position="54"/>
    </location>
</feature>
<dbReference type="AlphaFoldDB" id="A0AB34JEF0"/>
<name>A0AB34JEF0_PRYPA</name>
<sequence>MGEPSSWKGTPGSFPEDEDDFPRTKDDGREEANFREGSGDRMFKEAQQSKEPAKPVDLYDDFGLFQDEVANQSRGSPGADEIKPVAAVAAGASKQVARPVRAVLVSNSVGPVQTAYCVQSCNSTPTARQPQLRTYTWHTPHLRGYAERYSCKHTPFECCWSYLCTWAAHKGCEKSCIQCCCSYTFCLCCIVPDAHRLVFGSSASTFNWSCCALCGCQDCVLMAVPIVGVVGLIEPFKWAVVFTMRRQVVERYHLNESLACSLIATNCLCFCNAMIQQTNEMFVHEDLELSGSCCCACGVQRRVEKPTYVHGRNVERA</sequence>
<evidence type="ECO:0000256" key="1">
    <source>
        <dbReference type="SAM" id="MobiDB-lite"/>
    </source>
</evidence>
<keyword evidence="3" id="KW-1185">Reference proteome</keyword>
<evidence type="ECO:0000313" key="3">
    <source>
        <dbReference type="Proteomes" id="UP001515480"/>
    </source>
</evidence>
<accession>A0AB34JEF0</accession>
<evidence type="ECO:0000313" key="2">
    <source>
        <dbReference type="EMBL" id="KAL1520010.1"/>
    </source>
</evidence>
<dbReference type="EMBL" id="JBGBPQ010000009">
    <property type="protein sequence ID" value="KAL1520010.1"/>
    <property type="molecule type" value="Genomic_DNA"/>
</dbReference>
<feature type="region of interest" description="Disordered" evidence="1">
    <location>
        <begin position="1"/>
        <end position="55"/>
    </location>
</feature>